<keyword evidence="10 13" id="KW-0472">Membrane</keyword>
<dbReference type="FunFam" id="1.20.120.350:FF:000016">
    <property type="entry name" value="Potassium voltage-gated channel subfamily D member 3"/>
    <property type="match status" value="1"/>
</dbReference>
<evidence type="ECO:0000313" key="15">
    <source>
        <dbReference type="EMBL" id="JAP62659.1"/>
    </source>
</evidence>
<feature type="transmembrane region" description="Helical" evidence="13">
    <location>
        <begin position="220"/>
        <end position="242"/>
    </location>
</feature>
<evidence type="ECO:0000256" key="12">
    <source>
        <dbReference type="SAM" id="MobiDB-lite"/>
    </source>
</evidence>
<keyword evidence="11" id="KW-0407">Ion channel</keyword>
<feature type="transmembrane region" description="Helical" evidence="13">
    <location>
        <begin position="374"/>
        <end position="395"/>
    </location>
</feature>
<evidence type="ECO:0000256" key="4">
    <source>
        <dbReference type="ARBA" id="ARBA00022692"/>
    </source>
</evidence>
<dbReference type="SMART" id="SM00225">
    <property type="entry name" value="BTB"/>
    <property type="match status" value="1"/>
</dbReference>
<dbReference type="FunFam" id="3.30.710.10:FF:000152">
    <property type="entry name" value="Predicted protein"/>
    <property type="match status" value="1"/>
</dbReference>
<dbReference type="InterPro" id="IPR000210">
    <property type="entry name" value="BTB/POZ_dom"/>
</dbReference>
<evidence type="ECO:0000256" key="7">
    <source>
        <dbReference type="ARBA" id="ARBA00022958"/>
    </source>
</evidence>
<dbReference type="PANTHER" id="PTHR11537">
    <property type="entry name" value="VOLTAGE-GATED POTASSIUM CHANNEL"/>
    <property type="match status" value="1"/>
</dbReference>
<proteinExistence type="predicted"/>
<evidence type="ECO:0000259" key="14">
    <source>
        <dbReference type="SMART" id="SM00225"/>
    </source>
</evidence>
<evidence type="ECO:0000256" key="9">
    <source>
        <dbReference type="ARBA" id="ARBA00023065"/>
    </source>
</evidence>
<keyword evidence="5" id="KW-0631">Potassium channel</keyword>
<accession>A0A0V0JAG6</accession>
<dbReference type="Pfam" id="PF00520">
    <property type="entry name" value="Ion_trans"/>
    <property type="match status" value="1"/>
</dbReference>
<dbReference type="InterPro" id="IPR003975">
    <property type="entry name" value="K_chnl_volt-dep_Kv4"/>
</dbReference>
<dbReference type="FunFam" id="1.10.287.70:FF:000028">
    <property type="entry name" value="potassium voltage-gated channel subfamily D member 3"/>
    <property type="match status" value="1"/>
</dbReference>
<evidence type="ECO:0000256" key="5">
    <source>
        <dbReference type="ARBA" id="ARBA00022826"/>
    </source>
</evidence>
<reference evidence="15" key="1">
    <citation type="submission" date="2016-01" db="EMBL/GenBank/DDBJ databases">
        <title>Reference transcriptome for the parasite Schistocephalus solidus: insights into the molecular evolution of parasitism.</title>
        <authorList>
            <person name="Hebert F.O."/>
            <person name="Grambauer S."/>
            <person name="Barber I."/>
            <person name="Landry C.R."/>
            <person name="Aubin-Horth N."/>
        </authorList>
    </citation>
    <scope>NUCLEOTIDE SEQUENCE</scope>
</reference>
<dbReference type="SUPFAM" id="SSF81324">
    <property type="entry name" value="Voltage-gated potassium channels"/>
    <property type="match status" value="1"/>
</dbReference>
<dbReference type="PRINTS" id="PR00169">
    <property type="entry name" value="KCHANNEL"/>
</dbReference>
<organism evidence="15">
    <name type="scientific">Schistocephalus solidus</name>
    <name type="common">Tapeworm</name>
    <dbReference type="NCBI Taxonomy" id="70667"/>
    <lineage>
        <taxon>Eukaryota</taxon>
        <taxon>Metazoa</taxon>
        <taxon>Spiralia</taxon>
        <taxon>Lophotrochozoa</taxon>
        <taxon>Platyhelminthes</taxon>
        <taxon>Cestoda</taxon>
        <taxon>Eucestoda</taxon>
        <taxon>Diphyllobothriidea</taxon>
        <taxon>Diphyllobothriidae</taxon>
        <taxon>Schistocephalus</taxon>
    </lineage>
</organism>
<feature type="region of interest" description="Disordered" evidence="12">
    <location>
        <begin position="513"/>
        <end position="544"/>
    </location>
</feature>
<evidence type="ECO:0000256" key="3">
    <source>
        <dbReference type="ARBA" id="ARBA00022538"/>
    </source>
</evidence>
<dbReference type="GO" id="GO:0001508">
    <property type="term" value="P:action potential"/>
    <property type="evidence" value="ECO:0007669"/>
    <property type="project" value="TreeGrafter"/>
</dbReference>
<dbReference type="InterPro" id="IPR005821">
    <property type="entry name" value="Ion_trans_dom"/>
</dbReference>
<evidence type="ECO:0000256" key="6">
    <source>
        <dbReference type="ARBA" id="ARBA00022882"/>
    </source>
</evidence>
<feature type="transmembrane region" description="Helical" evidence="13">
    <location>
        <begin position="314"/>
        <end position="335"/>
    </location>
</feature>
<keyword evidence="2" id="KW-0813">Transport</keyword>
<feature type="transmembrane region" description="Helical" evidence="13">
    <location>
        <begin position="341"/>
        <end position="362"/>
    </location>
</feature>
<dbReference type="InterPro" id="IPR003131">
    <property type="entry name" value="T1-type_BTB"/>
</dbReference>
<comment type="subcellular location">
    <subcellularLocation>
        <location evidence="1">Membrane</location>
        <topology evidence="1">Multi-pass membrane protein</topology>
    </subcellularLocation>
</comment>
<name>A0A0V0JAG6_SCHSO</name>
<keyword evidence="3" id="KW-0633">Potassium transport</keyword>
<dbReference type="InterPro" id="IPR027359">
    <property type="entry name" value="Volt_channel_dom_sf"/>
</dbReference>
<feature type="domain" description="BTB" evidence="14">
    <location>
        <begin position="36"/>
        <end position="134"/>
    </location>
</feature>
<dbReference type="EMBL" id="GEEE01000566">
    <property type="protein sequence ID" value="JAP62659.1"/>
    <property type="molecule type" value="Transcribed_RNA"/>
</dbReference>
<dbReference type="GO" id="GO:0008076">
    <property type="term" value="C:voltage-gated potassium channel complex"/>
    <property type="evidence" value="ECO:0007669"/>
    <property type="project" value="InterPro"/>
</dbReference>
<evidence type="ECO:0000256" key="1">
    <source>
        <dbReference type="ARBA" id="ARBA00004141"/>
    </source>
</evidence>
<evidence type="ECO:0000256" key="11">
    <source>
        <dbReference type="ARBA" id="ARBA00023303"/>
    </source>
</evidence>
<dbReference type="Pfam" id="PF02214">
    <property type="entry name" value="BTB_2"/>
    <property type="match status" value="1"/>
</dbReference>
<dbReference type="GO" id="GO:0051260">
    <property type="term" value="P:protein homooligomerization"/>
    <property type="evidence" value="ECO:0007669"/>
    <property type="project" value="InterPro"/>
</dbReference>
<feature type="transmembrane region" description="Helical" evidence="13">
    <location>
        <begin position="262"/>
        <end position="285"/>
    </location>
</feature>
<protein>
    <submittedName>
        <fullName evidence="15">Potassium voltage-gated channel subfamily D member 2</fullName>
    </submittedName>
</protein>
<dbReference type="PRINTS" id="PR01497">
    <property type="entry name" value="SHALCHANNEL"/>
</dbReference>
<dbReference type="Gene3D" id="1.10.287.70">
    <property type="match status" value="1"/>
</dbReference>
<keyword evidence="7" id="KW-0630">Potassium</keyword>
<keyword evidence="9" id="KW-0406">Ion transport</keyword>
<dbReference type="SUPFAM" id="SSF54695">
    <property type="entry name" value="POZ domain"/>
    <property type="match status" value="1"/>
</dbReference>
<feature type="transmembrane region" description="Helical" evidence="13">
    <location>
        <begin position="178"/>
        <end position="199"/>
    </location>
</feature>
<evidence type="ECO:0000256" key="2">
    <source>
        <dbReference type="ARBA" id="ARBA00022448"/>
    </source>
</evidence>
<dbReference type="InterPro" id="IPR011333">
    <property type="entry name" value="SKP1/BTB/POZ_sf"/>
</dbReference>
<dbReference type="PRINTS" id="PR01491">
    <property type="entry name" value="KVCHANNEL"/>
</dbReference>
<dbReference type="PANTHER" id="PTHR11537:SF105">
    <property type="entry name" value="POTASSIUM VOLTAGE-GATED CHANNEL PROTEIN SHAL"/>
    <property type="match status" value="1"/>
</dbReference>
<dbReference type="GO" id="GO:0005249">
    <property type="term" value="F:voltage-gated potassium channel activity"/>
    <property type="evidence" value="ECO:0007669"/>
    <property type="project" value="InterPro"/>
</dbReference>
<dbReference type="Gene3D" id="1.20.120.350">
    <property type="entry name" value="Voltage-gated potassium channels. Chain C"/>
    <property type="match status" value="1"/>
</dbReference>
<keyword evidence="8 13" id="KW-1133">Transmembrane helix</keyword>
<dbReference type="InterPro" id="IPR003968">
    <property type="entry name" value="K_chnl_volt-dep_Kv"/>
</dbReference>
<sequence>MQGWLALIRASAFGWIPLSRRQLPDIKHLEKKDTEKKTCINVSGTRFETWQSTLDKYPLTLLGSPEREYFYDCHSGEYFFDRDPQIFRYILNYYRTGRLHFPKHECVSVYEDELNFFGIRPDTLEFCCFEEFTEKKKEDSEKNVIIKEDEEEDMTFLSIRERLWHDFENPRATVFAQVLYYVTGFFIALSVLANIVETVTCSVSPETGQSISCGLQYERAFFCLDTACVIIFTMEFLARLYAAPNRWKFMKSVMSIIDVAAVLPYYIGLFMSTNVSGAFTTLRVFRVFRIFKFSRHSAGLRILGYTLKSCASELGFLLFSISMAIIIFATIMYYAEKSEASQFTSIPAAAWYTIVTMTTLGYGDIVPTTPIGKIFGGICSLSGVLVIALPVPVIVSNFARIYQQSQKADKQHAQQLSKAARLKFCEAERYASFMEEKKKATNELNAFVSDCDVHTGGNSVGSFQGTNELETKTKSTQGLSIGAAQMQHYHVLMCLESLAERKPANKIDDKLEIPQNVKSHSDKWARRRLEKGDTHASVRSSPSS</sequence>
<dbReference type="InterPro" id="IPR028325">
    <property type="entry name" value="VG_K_chnl"/>
</dbReference>
<keyword evidence="4 13" id="KW-0812">Transmembrane</keyword>
<evidence type="ECO:0000256" key="13">
    <source>
        <dbReference type="SAM" id="Phobius"/>
    </source>
</evidence>
<gene>
    <name evidence="15" type="primary">KCND2</name>
    <name evidence="15" type="ORF">TR123815</name>
</gene>
<dbReference type="Gene3D" id="3.30.710.10">
    <property type="entry name" value="Potassium Channel Kv1.1, Chain A"/>
    <property type="match status" value="1"/>
</dbReference>
<keyword evidence="6" id="KW-0851">Voltage-gated channel</keyword>
<dbReference type="AlphaFoldDB" id="A0A0V0JAG6"/>
<evidence type="ECO:0000256" key="10">
    <source>
        <dbReference type="ARBA" id="ARBA00023136"/>
    </source>
</evidence>
<evidence type="ECO:0000256" key="8">
    <source>
        <dbReference type="ARBA" id="ARBA00022989"/>
    </source>
</evidence>